<proteinExistence type="predicted"/>
<name>A0A6L2J646_TANCI</name>
<feature type="compositionally biased region" description="Basic residues" evidence="1">
    <location>
        <begin position="191"/>
        <end position="200"/>
    </location>
</feature>
<reference evidence="2" key="1">
    <citation type="journal article" date="2019" name="Sci. Rep.">
        <title>Draft genome of Tanacetum cinerariifolium, the natural source of mosquito coil.</title>
        <authorList>
            <person name="Yamashiro T."/>
            <person name="Shiraishi A."/>
            <person name="Satake H."/>
            <person name="Nakayama K."/>
        </authorList>
    </citation>
    <scope>NUCLEOTIDE SEQUENCE</scope>
</reference>
<sequence>MPFDLAFDVDFQSQKSKLDEDLQGKPVDATLYRVMIGSLIYLTSSRPDLIYAVCLCARYQAKPIEKHLNVVKIIFLYLKGTINIGVCGEWNCGTLLCSNGISTGLHLYQTPVKRKIQFLDQKARHKKHVSGNAKTSDRRRGRVMVRETPKPKYIRKKVYSDASPKQKLVQATKGTRIKTKDKVAKSDKKKQPAKKPKAKRLVVLSELKVHDEQQQMTSGTNEGTEDDDEDDFEDDADNNDEDSDGNSGSEDHDDDSDDKKTKSNRDEILDPNLTNVDQTEHEEENVDERVHTPSDYKLTDDEKIHDEVNIDKEEEDDVIKELYDDVNVN</sequence>
<feature type="compositionally biased region" description="Basic and acidic residues" evidence="1">
    <location>
        <begin position="257"/>
        <end position="268"/>
    </location>
</feature>
<protein>
    <recommendedName>
        <fullName evidence="3">Retrovirus-related Pol polyprotein from transposon TNT 1-94</fullName>
    </recommendedName>
</protein>
<feature type="compositionally biased region" description="Basic and acidic residues" evidence="1">
    <location>
        <begin position="178"/>
        <end position="190"/>
    </location>
</feature>
<feature type="region of interest" description="Disordered" evidence="1">
    <location>
        <begin position="123"/>
        <end position="312"/>
    </location>
</feature>
<dbReference type="PANTHER" id="PTHR11439">
    <property type="entry name" value="GAG-POL-RELATED RETROTRANSPOSON"/>
    <property type="match status" value="1"/>
</dbReference>
<dbReference type="AlphaFoldDB" id="A0A6L2J646"/>
<evidence type="ECO:0008006" key="3">
    <source>
        <dbReference type="Google" id="ProtNLM"/>
    </source>
</evidence>
<feature type="compositionally biased region" description="Acidic residues" evidence="1">
    <location>
        <begin position="223"/>
        <end position="244"/>
    </location>
</feature>
<dbReference type="PANTHER" id="PTHR11439:SF463">
    <property type="entry name" value="REVERSE TRANSCRIPTASE TY1_COPIA-TYPE DOMAIN-CONTAINING PROTEIN"/>
    <property type="match status" value="1"/>
</dbReference>
<evidence type="ECO:0000313" key="2">
    <source>
        <dbReference type="EMBL" id="GEU32306.1"/>
    </source>
</evidence>
<comment type="caution">
    <text evidence="2">The sequence shown here is derived from an EMBL/GenBank/DDBJ whole genome shotgun (WGS) entry which is preliminary data.</text>
</comment>
<gene>
    <name evidence="2" type="ORF">Tci_004284</name>
</gene>
<organism evidence="2">
    <name type="scientific">Tanacetum cinerariifolium</name>
    <name type="common">Dalmatian daisy</name>
    <name type="synonym">Chrysanthemum cinerariifolium</name>
    <dbReference type="NCBI Taxonomy" id="118510"/>
    <lineage>
        <taxon>Eukaryota</taxon>
        <taxon>Viridiplantae</taxon>
        <taxon>Streptophyta</taxon>
        <taxon>Embryophyta</taxon>
        <taxon>Tracheophyta</taxon>
        <taxon>Spermatophyta</taxon>
        <taxon>Magnoliopsida</taxon>
        <taxon>eudicotyledons</taxon>
        <taxon>Gunneridae</taxon>
        <taxon>Pentapetalae</taxon>
        <taxon>asterids</taxon>
        <taxon>campanulids</taxon>
        <taxon>Asterales</taxon>
        <taxon>Asteraceae</taxon>
        <taxon>Asteroideae</taxon>
        <taxon>Anthemideae</taxon>
        <taxon>Anthemidinae</taxon>
        <taxon>Tanacetum</taxon>
    </lineage>
</organism>
<evidence type="ECO:0000256" key="1">
    <source>
        <dbReference type="SAM" id="MobiDB-lite"/>
    </source>
</evidence>
<feature type="compositionally biased region" description="Basic and acidic residues" evidence="1">
    <location>
        <begin position="287"/>
        <end position="311"/>
    </location>
</feature>
<dbReference type="EMBL" id="BKCJ010000340">
    <property type="protein sequence ID" value="GEU32306.1"/>
    <property type="molecule type" value="Genomic_DNA"/>
</dbReference>
<accession>A0A6L2J646</accession>